<dbReference type="GeneID" id="2912262"/>
<dbReference type="PANTHER" id="PTHR12984">
    <property type="entry name" value="SCY1-RELATED S/T PROTEIN KINASE-LIKE"/>
    <property type="match status" value="1"/>
</dbReference>
<dbReference type="Proteomes" id="UP000182444">
    <property type="component" value="Chromosome 1E"/>
</dbReference>
<dbReference type="GO" id="GO:0006409">
    <property type="term" value="P:tRNA export from nucleus"/>
    <property type="evidence" value="ECO:0007669"/>
    <property type="project" value="TreeGrafter"/>
</dbReference>
<dbReference type="VEuPathDB" id="FungiDB:YALI1_E32636g"/>
<dbReference type="KEGG" id="yli:2912262"/>
<dbReference type="InterPro" id="IPR016024">
    <property type="entry name" value="ARM-type_fold"/>
</dbReference>
<dbReference type="Gene3D" id="1.10.510.10">
    <property type="entry name" value="Transferase(Phosphotransferase) domain 1"/>
    <property type="match status" value="1"/>
</dbReference>
<gene>
    <name evidence="3" type="ORF">YALI1_E32636g</name>
</gene>
<dbReference type="AlphaFoldDB" id="A0A1D8NK84"/>
<dbReference type="OMA" id="NDTSWAG"/>
<proteinExistence type="predicted"/>
<reference evidence="3 4" key="1">
    <citation type="journal article" date="2016" name="PLoS ONE">
        <title>Sequence Assembly of Yarrowia lipolytica Strain W29/CLIB89 Shows Transposable Element Diversity.</title>
        <authorList>
            <person name="Magnan C."/>
            <person name="Yu J."/>
            <person name="Chang I."/>
            <person name="Jahn E."/>
            <person name="Kanomata Y."/>
            <person name="Wu J."/>
            <person name="Zeller M."/>
            <person name="Oakes M."/>
            <person name="Baldi P."/>
            <person name="Sandmeyer S."/>
        </authorList>
    </citation>
    <scope>NUCLEOTIDE SEQUENCE [LARGE SCALE GENOMIC DNA]</scope>
    <source>
        <strain evidence="4">CLIB89(W29)</strain>
    </source>
</reference>
<dbReference type="InterPro" id="IPR011009">
    <property type="entry name" value="Kinase-like_dom_sf"/>
</dbReference>
<feature type="compositionally biased region" description="Acidic residues" evidence="1">
    <location>
        <begin position="735"/>
        <end position="749"/>
    </location>
</feature>
<feature type="compositionally biased region" description="Polar residues" evidence="1">
    <location>
        <begin position="573"/>
        <end position="582"/>
    </location>
</feature>
<dbReference type="InterPro" id="IPR051177">
    <property type="entry name" value="CIK-Related_Protein"/>
</dbReference>
<dbReference type="InterPro" id="IPR011989">
    <property type="entry name" value="ARM-like"/>
</dbReference>
<name>A0A1D8NK84_YARLL</name>
<accession>A0A1D8NK84</accession>
<dbReference type="SUPFAM" id="SSF56112">
    <property type="entry name" value="Protein kinase-like (PK-like)"/>
    <property type="match status" value="1"/>
</dbReference>
<dbReference type="PROSITE" id="PS50011">
    <property type="entry name" value="PROTEIN_KINASE_DOM"/>
    <property type="match status" value="1"/>
</dbReference>
<feature type="region of interest" description="Disordered" evidence="1">
    <location>
        <begin position="566"/>
        <end position="597"/>
    </location>
</feature>
<evidence type="ECO:0000256" key="1">
    <source>
        <dbReference type="SAM" id="MobiDB-lite"/>
    </source>
</evidence>
<sequence length="749" mass="81223">MDFLTKAIGTVSSYGSKLPFVLGDATQKASEGRSLWTVYDATLKSNSSDCTVFEFVADQTYPRDRIVVVKHFARSLKTYRFPGILKVHDTVETDTSVHVVTERCRSLAQVIRDSKDELSADRILWGLYFVTETLKQINAEGASTHGNISLDSIFITASGEWKVGGLELITAQKDAQSALASFGPLLPNSSNNAPPEIKNQGYQSAQSAASKLAIDSWQFGNLLQSLYTAVGVDMPAGMPAMVSQMTSVKPEKRPRIPKFLEQAQVSFFGDHDMISVSQDISQFHIISEPMERRHVLETLTKFRQAFPPAYLASSVIPELLRALTPPTPSSSQINLSNDPGVFQSDSERPQILVCILALAEGLSSKDYATLVIPTIAKMYTCPDRPIRMALLEALPSYAPHVSEKVASDQIFPQFITGFSDTSPLIRESTVKAVLPLIPHLNSRIKNNDLLRYLAKTHNDKEPGIRTNTTVILGKIADELSSSARTGILVTAFGRALKDPFVHTRNAALLALASNMDIFDASSIVNKVLPAIAPSLIDNDPAIRAQAKLTFDEFLAEVVKHTYNLDDDTEITEPPQSSVTLLATKQKEKDASKTEAGSAWSLSWSSPFTFGTKTQSTSSSTAGTPVVAQGTISRQESPAPIVDEVDSLASAARTMSIKPKSGLSLGSTKPKLAASGLGIKSTLATKKPAAPPTLQDNDGWGLDDNWDDGSDGEVVIKEAPKTKPAPKTKKPAKLDLDDDEDGDDDGWDNW</sequence>
<dbReference type="GO" id="GO:0005524">
    <property type="term" value="F:ATP binding"/>
    <property type="evidence" value="ECO:0007669"/>
    <property type="project" value="InterPro"/>
</dbReference>
<dbReference type="GO" id="GO:0004672">
    <property type="term" value="F:protein kinase activity"/>
    <property type="evidence" value="ECO:0007669"/>
    <property type="project" value="InterPro"/>
</dbReference>
<dbReference type="VEuPathDB" id="FungiDB:YALI0_E27698g"/>
<dbReference type="PANTHER" id="PTHR12984:SF3">
    <property type="entry name" value="N-TERMINAL KINASE-LIKE PROTEIN"/>
    <property type="match status" value="1"/>
</dbReference>
<evidence type="ECO:0000313" key="3">
    <source>
        <dbReference type="EMBL" id="AOW06048.1"/>
    </source>
</evidence>
<dbReference type="Gene3D" id="1.25.10.10">
    <property type="entry name" value="Leucine-rich Repeat Variant"/>
    <property type="match status" value="1"/>
</dbReference>
<feature type="compositionally biased region" description="Polar residues" evidence="1">
    <location>
        <begin position="612"/>
        <end position="622"/>
    </location>
</feature>
<dbReference type="Gene3D" id="3.30.200.20">
    <property type="entry name" value="Phosphorylase Kinase, domain 1"/>
    <property type="match status" value="1"/>
</dbReference>
<feature type="domain" description="Protein kinase" evidence="2">
    <location>
        <begin position="1"/>
        <end position="306"/>
    </location>
</feature>
<dbReference type="SUPFAM" id="SSF48371">
    <property type="entry name" value="ARM repeat"/>
    <property type="match status" value="1"/>
</dbReference>
<dbReference type="EMBL" id="CP017557">
    <property type="protein sequence ID" value="AOW06048.1"/>
    <property type="molecule type" value="Genomic_DNA"/>
</dbReference>
<dbReference type="GO" id="GO:0005737">
    <property type="term" value="C:cytoplasm"/>
    <property type="evidence" value="ECO:0007669"/>
    <property type="project" value="TreeGrafter"/>
</dbReference>
<feature type="region of interest" description="Disordered" evidence="1">
    <location>
        <begin position="612"/>
        <end position="639"/>
    </location>
</feature>
<evidence type="ECO:0000259" key="2">
    <source>
        <dbReference type="PROSITE" id="PS50011"/>
    </source>
</evidence>
<evidence type="ECO:0000313" key="4">
    <source>
        <dbReference type="Proteomes" id="UP000182444"/>
    </source>
</evidence>
<dbReference type="eggNOG" id="KOG1243">
    <property type="taxonomic scope" value="Eukaryota"/>
</dbReference>
<feature type="region of interest" description="Disordered" evidence="1">
    <location>
        <begin position="682"/>
        <end position="749"/>
    </location>
</feature>
<dbReference type="InterPro" id="IPR000719">
    <property type="entry name" value="Prot_kinase_dom"/>
</dbReference>
<dbReference type="RefSeq" id="XP_504477.3">
    <property type="nucleotide sequence ID" value="XM_504477.3"/>
</dbReference>
<protein>
    <recommendedName>
        <fullName evidence="2">Protein kinase domain-containing protein</fullName>
    </recommendedName>
</protein>
<organism evidence="3 4">
    <name type="scientific">Yarrowia lipolytica</name>
    <name type="common">Candida lipolytica</name>
    <dbReference type="NCBI Taxonomy" id="4952"/>
    <lineage>
        <taxon>Eukaryota</taxon>
        <taxon>Fungi</taxon>
        <taxon>Dikarya</taxon>
        <taxon>Ascomycota</taxon>
        <taxon>Saccharomycotina</taxon>
        <taxon>Dipodascomycetes</taxon>
        <taxon>Dipodascales</taxon>
        <taxon>Dipodascales incertae sedis</taxon>
        <taxon>Yarrowia</taxon>
    </lineage>
</organism>